<organism evidence="1 2">
    <name type="scientific">Bacteroides xylanisolvens XB1A</name>
    <dbReference type="NCBI Taxonomy" id="657309"/>
    <lineage>
        <taxon>Bacteria</taxon>
        <taxon>Pseudomonadati</taxon>
        <taxon>Bacteroidota</taxon>
        <taxon>Bacteroidia</taxon>
        <taxon>Bacteroidales</taxon>
        <taxon>Bacteroidaceae</taxon>
        <taxon>Bacteroides</taxon>
    </lineage>
</organism>
<dbReference type="Proteomes" id="UP000008795">
    <property type="component" value="Chromosome"/>
</dbReference>
<evidence type="ECO:0000313" key="1">
    <source>
        <dbReference type="EMBL" id="CBK67607.1"/>
    </source>
</evidence>
<dbReference type="HOGENOM" id="CLU_3363350_0_0_10"/>
<evidence type="ECO:0000313" key="2">
    <source>
        <dbReference type="Proteomes" id="UP000008795"/>
    </source>
</evidence>
<name>D6CZK5_9BACE</name>
<dbReference type="EMBL" id="FP929033">
    <property type="protein sequence ID" value="CBK67607.1"/>
    <property type="molecule type" value="Genomic_DNA"/>
</dbReference>
<protein>
    <submittedName>
        <fullName evidence="1">Uncharacterized protein</fullName>
    </submittedName>
</protein>
<reference evidence="1 2" key="1">
    <citation type="submission" date="2010-03" db="EMBL/GenBank/DDBJ databases">
        <title>The genome sequence of Bacteriodes xylanisolvens XB1A.</title>
        <authorList>
            <consortium name="metaHIT consortium -- http://www.metahit.eu/"/>
            <person name="Pajon A."/>
            <person name="Turner K."/>
            <person name="Parkhill J."/>
            <person name="Bernalier A."/>
        </authorList>
    </citation>
    <scope>NUCLEOTIDE SEQUENCE [LARGE SCALE GENOMIC DNA]</scope>
    <source>
        <strain evidence="1 2">XB1A</strain>
    </source>
</reference>
<sequence length="35" mass="3974">MAHKLKEQTPDTYLMKINTILPTQALTNKSIIFVA</sequence>
<proteinExistence type="predicted"/>
<gene>
    <name evidence="1" type="ORF">BXY_25600</name>
</gene>
<reference evidence="1 2" key="2">
    <citation type="submission" date="2010-03" db="EMBL/GenBank/DDBJ databases">
        <authorList>
            <person name="Pajon A."/>
        </authorList>
    </citation>
    <scope>NUCLEOTIDE SEQUENCE [LARGE SCALE GENOMIC DNA]</scope>
    <source>
        <strain evidence="1 2">XB1A</strain>
    </source>
</reference>
<dbReference type="KEGG" id="bxy:BXY_25600"/>
<dbReference type="AlphaFoldDB" id="D6CZK5"/>
<accession>D6CZK5</accession>